<evidence type="ECO:0000256" key="2">
    <source>
        <dbReference type="ARBA" id="ARBA00022448"/>
    </source>
</evidence>
<gene>
    <name evidence="7" type="ORF">IMZ08_03665</name>
</gene>
<sequence length="550" mass="61440">MKNFKQKLAATTLAATIAFSGIGLVNPLQADAARSGFDQSKVGGTVVLTSFADAVRLIPFTTSDSASNDIQGLIFDALLSQDINGAPIPNLAEKYTFDKAKNTYTFTLRKGVKFHDGKPMTAKDVVFSYKMYMDPKSINSYKGDFESIESVTANGDHTVVIKLKEKDVLFLTNVVTGAAVLASHQFPKGVADYNSNNKVHRNPIGTGPFKFKEWKAAERIVVVANKEYWNGRPYLDQVITRILPDSNVEAINLLKGSVDFVEALDAAQLPQVSKNKALKTISYDYGRFDFLGFNSKVAPFNDEKVRKALALGLDRQSIVSKVQLGRAYLASGPMHPKIPQNNPNVKALPFDIKQAAKLLDEAGWTLKDGVRQKGGTKMEFEFAYNNGNKVREKIALLAQQNWAQLGIKVTPRSYEWSIFLDKYAKGELDIFPLGWGGYDANVEHSGFFHSSNIPDPAKNKPGNNRNRIDDPTIDKILDQYKQEEDRNKRIKMYQDLHKHMADNTTLIFTYHPKLTAGVNKDLANIKMSISDPYFNIVDWYWSSAKKRKGN</sequence>
<comment type="caution">
    <text evidence="7">The sequence shown here is derived from an EMBL/GenBank/DDBJ whole genome shotgun (WGS) entry which is preliminary data.</text>
</comment>
<dbReference type="SUPFAM" id="SSF53850">
    <property type="entry name" value="Periplasmic binding protein-like II"/>
    <property type="match status" value="1"/>
</dbReference>
<evidence type="ECO:0000256" key="3">
    <source>
        <dbReference type="ARBA" id="ARBA00022729"/>
    </source>
</evidence>
<feature type="domain" description="Solute-binding protein family 5" evidence="6">
    <location>
        <begin position="87"/>
        <end position="440"/>
    </location>
</feature>
<proteinExistence type="inferred from homology"/>
<dbReference type="RefSeq" id="WP_193534631.1">
    <property type="nucleotide sequence ID" value="NZ_JADCLJ010000007.1"/>
</dbReference>
<keyword evidence="2" id="KW-0813">Transport</keyword>
<organism evidence="7 8">
    <name type="scientific">Litchfieldia luteola</name>
    <dbReference type="NCBI Taxonomy" id="682179"/>
    <lineage>
        <taxon>Bacteria</taxon>
        <taxon>Bacillati</taxon>
        <taxon>Bacillota</taxon>
        <taxon>Bacilli</taxon>
        <taxon>Bacillales</taxon>
        <taxon>Bacillaceae</taxon>
        <taxon>Litchfieldia</taxon>
    </lineage>
</organism>
<comment type="similarity">
    <text evidence="1">Belongs to the bacterial solute-binding protein 5 family.</text>
</comment>
<keyword evidence="8" id="KW-1185">Reference proteome</keyword>
<evidence type="ECO:0000313" key="7">
    <source>
        <dbReference type="EMBL" id="MBE4907156.1"/>
    </source>
</evidence>
<name>A0ABR9QFG3_9BACI</name>
<feature type="chain" id="PRO_5047051779" description="Solute-binding protein family 5 domain-containing protein" evidence="5">
    <location>
        <begin position="31"/>
        <end position="550"/>
    </location>
</feature>
<dbReference type="PANTHER" id="PTHR30290:SF9">
    <property type="entry name" value="OLIGOPEPTIDE-BINDING PROTEIN APPA"/>
    <property type="match status" value="1"/>
</dbReference>
<dbReference type="Gene3D" id="3.10.105.10">
    <property type="entry name" value="Dipeptide-binding Protein, Domain 3"/>
    <property type="match status" value="1"/>
</dbReference>
<reference evidence="7 8" key="1">
    <citation type="submission" date="2020-10" db="EMBL/GenBank/DDBJ databases">
        <title>Bacillus sp. HD4P25, an endophyte from a halophyte.</title>
        <authorList>
            <person name="Sun J.-Q."/>
        </authorList>
    </citation>
    <scope>NUCLEOTIDE SEQUENCE [LARGE SCALE GENOMIC DNA]</scope>
    <source>
        <strain evidence="7 8">YIM 93174</strain>
    </source>
</reference>
<evidence type="ECO:0000259" key="6">
    <source>
        <dbReference type="Pfam" id="PF00496"/>
    </source>
</evidence>
<protein>
    <recommendedName>
        <fullName evidence="6">Solute-binding protein family 5 domain-containing protein</fullName>
    </recommendedName>
</protein>
<dbReference type="PANTHER" id="PTHR30290">
    <property type="entry name" value="PERIPLASMIC BINDING COMPONENT OF ABC TRANSPORTER"/>
    <property type="match status" value="1"/>
</dbReference>
<accession>A0ABR9QFG3</accession>
<evidence type="ECO:0000256" key="4">
    <source>
        <dbReference type="SAM" id="MobiDB-lite"/>
    </source>
</evidence>
<evidence type="ECO:0000256" key="1">
    <source>
        <dbReference type="ARBA" id="ARBA00005695"/>
    </source>
</evidence>
<dbReference type="InterPro" id="IPR039424">
    <property type="entry name" value="SBP_5"/>
</dbReference>
<feature type="signal peptide" evidence="5">
    <location>
        <begin position="1"/>
        <end position="30"/>
    </location>
</feature>
<keyword evidence="3 5" id="KW-0732">Signal</keyword>
<dbReference type="Gene3D" id="3.90.76.10">
    <property type="entry name" value="Dipeptide-binding Protein, Domain 1"/>
    <property type="match status" value="1"/>
</dbReference>
<dbReference type="Proteomes" id="UP001516662">
    <property type="component" value="Unassembled WGS sequence"/>
</dbReference>
<dbReference type="EMBL" id="JADCLJ010000007">
    <property type="protein sequence ID" value="MBE4907156.1"/>
    <property type="molecule type" value="Genomic_DNA"/>
</dbReference>
<dbReference type="InterPro" id="IPR030678">
    <property type="entry name" value="Peptide/Ni-bd"/>
</dbReference>
<dbReference type="Gene3D" id="3.40.190.10">
    <property type="entry name" value="Periplasmic binding protein-like II"/>
    <property type="match status" value="1"/>
</dbReference>
<dbReference type="Pfam" id="PF00496">
    <property type="entry name" value="SBP_bac_5"/>
    <property type="match status" value="1"/>
</dbReference>
<evidence type="ECO:0000313" key="8">
    <source>
        <dbReference type="Proteomes" id="UP001516662"/>
    </source>
</evidence>
<dbReference type="InterPro" id="IPR000914">
    <property type="entry name" value="SBP_5_dom"/>
</dbReference>
<dbReference type="PIRSF" id="PIRSF002741">
    <property type="entry name" value="MppA"/>
    <property type="match status" value="1"/>
</dbReference>
<feature type="region of interest" description="Disordered" evidence="4">
    <location>
        <begin position="451"/>
        <end position="470"/>
    </location>
</feature>
<evidence type="ECO:0000256" key="5">
    <source>
        <dbReference type="SAM" id="SignalP"/>
    </source>
</evidence>